<evidence type="ECO:0008006" key="4">
    <source>
        <dbReference type="Google" id="ProtNLM"/>
    </source>
</evidence>
<sequence>MDIEKRRTDLLTSIKNCRSCNSKDIRVVFELGNQALSGVFRSENLDDIISGPLTLVKCNQCTLVQLQHSYPLNEMYNEGYGYRSGVTDYMRQHLKKIIDFANKNVLLEEGDYVLDIGCNDGTLLDSYEEGKYNRVGIDPVAIKYLDSYHKDIKVVTDFFTKDNYFSVASEKAKIVTSISMFYDLENPVSFAKEVASILAEDGVWVIEQSYLPAMLRQNSYDTICHEHLEYYSLTAVEYILQQAGMTLIDASQNEVNGGSVRLAAVHKKSSLTSKISPEAIWLIEQEKNHDIHSDNSFEIFQNNVDRQKIDLVKLLWELKKKGKTVIGYGASTKGNVILQHCGISSELLPYIGDITSFKDGVFTPGTKIPVISMDKAKAMNPDYFLVLPWAFRNDILLREKETIRNGTKFIFPLPFVEVVS</sequence>
<dbReference type="EMBL" id="UINC01048982">
    <property type="protein sequence ID" value="SVB60181.1"/>
    <property type="molecule type" value="Genomic_DNA"/>
</dbReference>
<evidence type="ECO:0000313" key="3">
    <source>
        <dbReference type="EMBL" id="SVB60181.1"/>
    </source>
</evidence>
<dbReference type="InterPro" id="IPR029063">
    <property type="entry name" value="SAM-dependent_MTases_sf"/>
</dbReference>
<dbReference type="Gene3D" id="6.20.50.110">
    <property type="entry name" value="Methyltransferase, zinc-binding domain"/>
    <property type="match status" value="1"/>
</dbReference>
<dbReference type="InterPro" id="IPR013630">
    <property type="entry name" value="Methyltransf_Zn-bd_dom_put"/>
</dbReference>
<reference evidence="3" key="1">
    <citation type="submission" date="2018-05" db="EMBL/GenBank/DDBJ databases">
        <authorList>
            <person name="Lanie J.A."/>
            <person name="Ng W.-L."/>
            <person name="Kazmierczak K.M."/>
            <person name="Andrzejewski T.M."/>
            <person name="Davidsen T.M."/>
            <person name="Wayne K.J."/>
            <person name="Tettelin H."/>
            <person name="Glass J.I."/>
            <person name="Rusch D."/>
            <person name="Podicherti R."/>
            <person name="Tsui H.-C.T."/>
            <person name="Winkler M.E."/>
        </authorList>
    </citation>
    <scope>NUCLEOTIDE SEQUENCE</scope>
</reference>
<dbReference type="InterPro" id="IPR013691">
    <property type="entry name" value="MeTrfase_14"/>
</dbReference>
<dbReference type="Gene3D" id="3.40.50.720">
    <property type="entry name" value="NAD(P)-binding Rossmann-like Domain"/>
    <property type="match status" value="1"/>
</dbReference>
<protein>
    <recommendedName>
        <fullName evidence="4">C-methyltransferase domain-containing protein</fullName>
    </recommendedName>
</protein>
<organism evidence="3">
    <name type="scientific">marine metagenome</name>
    <dbReference type="NCBI Taxonomy" id="408172"/>
    <lineage>
        <taxon>unclassified sequences</taxon>
        <taxon>metagenomes</taxon>
        <taxon>ecological metagenomes</taxon>
    </lineage>
</organism>
<dbReference type="SUPFAM" id="SSF53335">
    <property type="entry name" value="S-adenosyl-L-methionine-dependent methyltransferases"/>
    <property type="match status" value="1"/>
</dbReference>
<dbReference type="AlphaFoldDB" id="A0A382FDT5"/>
<dbReference type="CDD" id="cd02440">
    <property type="entry name" value="AdoMet_MTases"/>
    <property type="match status" value="1"/>
</dbReference>
<accession>A0A382FDT5</accession>
<feature type="domain" description="Methyltransferase putative zinc binding" evidence="1">
    <location>
        <begin position="17"/>
        <end position="76"/>
    </location>
</feature>
<gene>
    <name evidence="3" type="ORF">METZ01_LOCUS213035</name>
</gene>
<evidence type="ECO:0000259" key="2">
    <source>
        <dbReference type="Pfam" id="PF08484"/>
    </source>
</evidence>
<dbReference type="Pfam" id="PF08484">
    <property type="entry name" value="Methyltransf_14"/>
    <property type="match status" value="1"/>
</dbReference>
<proteinExistence type="predicted"/>
<feature type="domain" description="C-methyltransferase" evidence="2">
    <location>
        <begin position="255"/>
        <end position="414"/>
    </location>
</feature>
<name>A0A382FDT5_9ZZZZ</name>
<dbReference type="InterPro" id="IPR038576">
    <property type="entry name" value="Methyltransf_Zn-bd_dom_put_sf"/>
</dbReference>
<dbReference type="Gene3D" id="3.40.50.150">
    <property type="entry name" value="Vaccinia Virus protein VP39"/>
    <property type="match status" value="1"/>
</dbReference>
<evidence type="ECO:0000259" key="1">
    <source>
        <dbReference type="Pfam" id="PF08421"/>
    </source>
</evidence>
<dbReference type="Pfam" id="PF08421">
    <property type="entry name" value="Methyltransf_13"/>
    <property type="match status" value="1"/>
</dbReference>
<dbReference type="Pfam" id="PF13489">
    <property type="entry name" value="Methyltransf_23"/>
    <property type="match status" value="1"/>
</dbReference>